<reference evidence="1 2" key="1">
    <citation type="submission" date="2014-02" db="EMBL/GenBank/DDBJ databases">
        <title>Genome Sequence of an Hyperthermophilic Archaeon, Thermococcus nautili 30-1, producing viral vesicles.</title>
        <authorList>
            <person name="Oberto J."/>
            <person name="Gaudin M."/>
            <person name="Cossu M."/>
            <person name="Gorlas A."/>
            <person name="Slesarev A."/>
            <person name="Marguet E."/>
            <person name="Forterre P."/>
        </authorList>
    </citation>
    <scope>NUCLEOTIDE SEQUENCE [LARGE SCALE GENOMIC DNA]</scope>
    <source>
        <strain evidence="1 2">30-1</strain>
    </source>
</reference>
<accession>W8PMG1</accession>
<keyword evidence="2" id="KW-1185">Reference proteome</keyword>
<dbReference type="NCBIfam" id="NF011465">
    <property type="entry name" value="PRK14886.1-1"/>
    <property type="match status" value="1"/>
</dbReference>
<dbReference type="STRING" id="195522.BD01_1615"/>
<sequence>MIRVTDGVFIARVSVRNVEEVIPYLGGNVQLVNTGCWKAVAFASILALRAFERGTNHAKTLGGELLLRLAGTLQIKDAIKQVGAKPGENFLVVFGSEDDARRILEELGLEELPLDDCPDEIAKTFFEKSALVEVL</sequence>
<name>W8PMG1_9EURY</name>
<dbReference type="KEGG" id="tnu:BD01_1615"/>
<dbReference type="SUPFAM" id="SSF143870">
    <property type="entry name" value="PF0523-like"/>
    <property type="match status" value="1"/>
</dbReference>
<dbReference type="OrthoDB" id="85996at2157"/>
<dbReference type="HOGENOM" id="CLU_1830686_0_0_2"/>
<dbReference type="eggNOG" id="arCOG02197">
    <property type="taxonomic scope" value="Archaea"/>
</dbReference>
<dbReference type="Gene3D" id="3.30.2380.10">
    <property type="entry name" value="CGI121/TPRKB"/>
    <property type="match status" value="1"/>
</dbReference>
<organism evidence="1 2">
    <name type="scientific">Thermococcus nautili</name>
    <dbReference type="NCBI Taxonomy" id="195522"/>
    <lineage>
        <taxon>Archaea</taxon>
        <taxon>Methanobacteriati</taxon>
        <taxon>Methanobacteriota</taxon>
        <taxon>Thermococci</taxon>
        <taxon>Thermococcales</taxon>
        <taxon>Thermococcaceae</taxon>
        <taxon>Thermococcus</taxon>
    </lineage>
</organism>
<dbReference type="EMBL" id="CP007264">
    <property type="protein sequence ID" value="AHL23219.1"/>
    <property type="molecule type" value="Genomic_DNA"/>
</dbReference>
<evidence type="ECO:0000313" key="1">
    <source>
        <dbReference type="EMBL" id="AHL23219.1"/>
    </source>
</evidence>
<dbReference type="RefSeq" id="WP_051482186.1">
    <property type="nucleotide sequence ID" value="NZ_CP007264.1"/>
</dbReference>
<protein>
    <recommendedName>
        <fullName evidence="3">KEOPS complex Cgi121-like subunit</fullName>
    </recommendedName>
</protein>
<evidence type="ECO:0000313" key="2">
    <source>
        <dbReference type="Proteomes" id="UP000019434"/>
    </source>
</evidence>
<dbReference type="GeneID" id="82171128"/>
<proteinExistence type="predicted"/>
<dbReference type="AlphaFoldDB" id="W8PMG1"/>
<evidence type="ECO:0008006" key="3">
    <source>
        <dbReference type="Google" id="ProtNLM"/>
    </source>
</evidence>
<gene>
    <name evidence="1" type="ORF">BD01_1615</name>
</gene>
<dbReference type="Proteomes" id="UP000019434">
    <property type="component" value="Chromosome"/>
</dbReference>
<dbReference type="InterPro" id="IPR036504">
    <property type="entry name" value="CGI121/TPRKB_sf"/>
</dbReference>